<dbReference type="EMBL" id="JANEYF010000526">
    <property type="protein sequence ID" value="KAJ8969500.1"/>
    <property type="molecule type" value="Genomic_DNA"/>
</dbReference>
<dbReference type="Proteomes" id="UP001162156">
    <property type="component" value="Unassembled WGS sequence"/>
</dbReference>
<feature type="region of interest" description="Disordered" evidence="1">
    <location>
        <begin position="316"/>
        <end position="336"/>
    </location>
</feature>
<accession>A0AAV8ZT16</accession>
<reference evidence="3" key="1">
    <citation type="journal article" date="2023" name="Insect Mol. Biol.">
        <title>Genome sequencing provides insights into the evolution of gene families encoding plant cell wall-degrading enzymes in longhorned beetles.</title>
        <authorList>
            <person name="Shin N.R."/>
            <person name="Okamura Y."/>
            <person name="Kirsch R."/>
            <person name="Pauchet Y."/>
        </authorList>
    </citation>
    <scope>NUCLEOTIDE SEQUENCE</scope>
    <source>
        <strain evidence="3">RBIC_L_NR</strain>
    </source>
</reference>
<sequence length="534" mass="58337">MDRDMQQAGSSSMSEPIDLDRRNAEETQQPLSPNALKLAAADCLNSWIYYLQMLNNMCAAGLRLSQSLTNLSHIQNIPLALQCQASWQELTKSTVFASNSVKTHIAAAMQDMSIGDTFTEGDAQRQQEHNQQIITENLLTFINLHYQFSIAGCENFGSMAMCPSCHTAPGGIHNADCSLAALQQCFSRLYPHEMSSQRSSPHLPTDRSADSPKSQDTPKSEVPRQQSPFAETRGHSPYSEAVHRGQSPIHGFAEAIRAPGPFETLRGPFPTPGPLHTMKSPFPGRGSRSPLHFPLFPLNCQRRWSEAAAVEVVGDKAVPPPPPLPSQSSGPGTIPGGDGLAEAIQLLSCRPARSSIPQTAGHPYMSHWGESHEDRMHRRMYPGPASQRCILAVKGDISQIKKISKYCFVKKHILGGNWQSIDVPHASGMSVTEHYDIFPPGLPLTSRKSSSSTDSSSCLSIHSRSTTSSSERGSASEASGPEAMRLHTNLYSMWSGSEHLPFIRLPESQEPQDDSDNDDPPTEKSGSIHFPRPT</sequence>
<comment type="caution">
    <text evidence="3">The sequence shown here is derived from an EMBL/GenBank/DDBJ whole genome shotgun (WGS) entry which is preliminary data.</text>
</comment>
<organism evidence="3 4">
    <name type="scientific">Rhamnusium bicolor</name>
    <dbReference type="NCBI Taxonomy" id="1586634"/>
    <lineage>
        <taxon>Eukaryota</taxon>
        <taxon>Metazoa</taxon>
        <taxon>Ecdysozoa</taxon>
        <taxon>Arthropoda</taxon>
        <taxon>Hexapoda</taxon>
        <taxon>Insecta</taxon>
        <taxon>Pterygota</taxon>
        <taxon>Neoptera</taxon>
        <taxon>Endopterygota</taxon>
        <taxon>Coleoptera</taxon>
        <taxon>Polyphaga</taxon>
        <taxon>Cucujiformia</taxon>
        <taxon>Chrysomeloidea</taxon>
        <taxon>Cerambycidae</taxon>
        <taxon>Lepturinae</taxon>
        <taxon>Rhagiini</taxon>
        <taxon>Rhamnusium</taxon>
    </lineage>
</organism>
<keyword evidence="4" id="KW-1185">Reference proteome</keyword>
<feature type="compositionally biased region" description="Acidic residues" evidence="1">
    <location>
        <begin position="510"/>
        <end position="520"/>
    </location>
</feature>
<name>A0AAV8ZT16_9CUCU</name>
<evidence type="ECO:0000256" key="1">
    <source>
        <dbReference type="SAM" id="MobiDB-lite"/>
    </source>
</evidence>
<evidence type="ECO:0000259" key="2">
    <source>
        <dbReference type="Pfam" id="PF15923"/>
    </source>
</evidence>
<dbReference type="InterPro" id="IPR031813">
    <property type="entry name" value="DUF4745"/>
</dbReference>
<protein>
    <recommendedName>
        <fullName evidence="2">DUF4745 domain-containing protein</fullName>
    </recommendedName>
</protein>
<dbReference type="AlphaFoldDB" id="A0AAV8ZT16"/>
<gene>
    <name evidence="3" type="ORF">NQ314_001725</name>
</gene>
<feature type="domain" description="DUF4745" evidence="2">
    <location>
        <begin position="38"/>
        <end position="154"/>
    </location>
</feature>
<feature type="region of interest" description="Disordered" evidence="1">
    <location>
        <begin position="193"/>
        <end position="245"/>
    </location>
</feature>
<feature type="region of interest" description="Disordered" evidence="1">
    <location>
        <begin position="445"/>
        <end position="482"/>
    </location>
</feature>
<evidence type="ECO:0000313" key="3">
    <source>
        <dbReference type="EMBL" id="KAJ8969500.1"/>
    </source>
</evidence>
<feature type="compositionally biased region" description="Low complexity" evidence="1">
    <location>
        <begin position="446"/>
        <end position="480"/>
    </location>
</feature>
<proteinExistence type="predicted"/>
<evidence type="ECO:0000313" key="4">
    <source>
        <dbReference type="Proteomes" id="UP001162156"/>
    </source>
</evidence>
<dbReference type="Pfam" id="PF15923">
    <property type="entry name" value="DUF4745"/>
    <property type="match status" value="1"/>
</dbReference>
<feature type="region of interest" description="Disordered" evidence="1">
    <location>
        <begin position="501"/>
        <end position="534"/>
    </location>
</feature>